<feature type="signal peptide" evidence="1">
    <location>
        <begin position="1"/>
        <end position="18"/>
    </location>
</feature>
<dbReference type="Pfam" id="PF17142">
    <property type="entry name" value="SusF_N"/>
    <property type="match status" value="1"/>
</dbReference>
<dbReference type="EMBL" id="AP024484">
    <property type="protein sequence ID" value="BCS85616.1"/>
    <property type="molecule type" value="Genomic_DNA"/>
</dbReference>
<sequence>MKNLFIYGGLLLSAVALSSCNQDFGDWASLQKNDQEATAAAYGLNFTGSGVDIDMNADKVQDSLDIIAVTSSNTNVANVIVKGVTVNGLVIPYALHGTTVRVATAQLDEIAKESLKSQKYEKRALNVTATTSAVLTSGEAVAISGSVTQNETPIKTPDVDAKGYFMLGNVNDNGWTPNKPVWLKETKDGSHIYTAAVKTTSDTNWFKFFGGSGYVGDGTTWDNVNPVAFGCATNGDASTFNYLSWKNVQTPTIQGAGTWIVTFNANTWTYTVSKPIMYMAGDANGWKQIDYLGSTDGDNFSGFMYLNNKGFKFSSEANWDGTNYGADFSTDTQAANISLPTGDADGYYKVDLTLSTKKMTFTPITVIGLVGDATPNGWPSDANPKGDAVMTYNVADRAWEISGVTLKSGELKFRANYAWDINWGGTTDNLTQSGANIKITEDGTYDIKLYAWADGFAKYEITKK</sequence>
<keyword evidence="1" id="KW-0732">Signal</keyword>
<dbReference type="PROSITE" id="PS51257">
    <property type="entry name" value="PROKAR_LIPOPROTEIN"/>
    <property type="match status" value="1"/>
</dbReference>
<evidence type="ECO:0000313" key="4">
    <source>
        <dbReference type="EMBL" id="BCS85616.1"/>
    </source>
</evidence>
<feature type="domain" description="Outer membrane protein SusF N-terminal" evidence="2">
    <location>
        <begin position="20"/>
        <end position="152"/>
    </location>
</feature>
<evidence type="ECO:0008006" key="6">
    <source>
        <dbReference type="Google" id="ProtNLM"/>
    </source>
</evidence>
<dbReference type="Gene3D" id="2.60.40.3640">
    <property type="match status" value="1"/>
</dbReference>
<evidence type="ECO:0000259" key="3">
    <source>
        <dbReference type="Pfam" id="PF26120"/>
    </source>
</evidence>
<organism evidence="4 5">
    <name type="scientific">Prevotella herbatica</name>
    <dbReference type="NCBI Taxonomy" id="2801997"/>
    <lineage>
        <taxon>Bacteria</taxon>
        <taxon>Pseudomonadati</taxon>
        <taxon>Bacteroidota</taxon>
        <taxon>Bacteroidia</taxon>
        <taxon>Bacteroidales</taxon>
        <taxon>Prevotellaceae</taxon>
        <taxon>Prevotella</taxon>
    </lineage>
</organism>
<protein>
    <recommendedName>
        <fullName evidence="6">DUF5115 domain-containing protein</fullName>
    </recommendedName>
</protein>
<feature type="domain" description="SusF first starch specific CBM" evidence="3">
    <location>
        <begin position="159"/>
        <end position="273"/>
    </location>
</feature>
<evidence type="ECO:0000256" key="1">
    <source>
        <dbReference type="SAM" id="SignalP"/>
    </source>
</evidence>
<dbReference type="Pfam" id="PF26120">
    <property type="entry name" value="CBM_1st_SusF"/>
    <property type="match status" value="1"/>
</dbReference>
<accession>A0ABN6ELS1</accession>
<gene>
    <name evidence="4" type="ORF">prwr041_15090</name>
</gene>
<reference evidence="4 5" key="1">
    <citation type="journal article" date="2022" name="Int. J. Syst. Evol. Microbiol.">
        <title>Prevotella herbatica sp. nov., a plant polysaccharide-decomposing anaerobic bacterium isolated from a methanogenic reactor.</title>
        <authorList>
            <person name="Uek A."/>
            <person name="Tonouchi A."/>
            <person name="Kaku N."/>
            <person name="Ueki K."/>
        </authorList>
    </citation>
    <scope>NUCLEOTIDE SEQUENCE [LARGE SCALE GENOMIC DNA]</scope>
    <source>
        <strain evidence="4 5">WR041</strain>
    </source>
</reference>
<evidence type="ECO:0000259" key="2">
    <source>
        <dbReference type="Pfam" id="PF17142"/>
    </source>
</evidence>
<name>A0ABN6ELS1_9BACT</name>
<dbReference type="RefSeq" id="WP_207153256.1">
    <property type="nucleotide sequence ID" value="NZ_AP024484.1"/>
</dbReference>
<dbReference type="Gene3D" id="2.60.40.3620">
    <property type="match status" value="3"/>
</dbReference>
<dbReference type="InterPro" id="IPR033408">
    <property type="entry name" value="SusF_N"/>
</dbReference>
<feature type="chain" id="PRO_5046765623" description="DUF5115 domain-containing protein" evidence="1">
    <location>
        <begin position="19"/>
        <end position="464"/>
    </location>
</feature>
<keyword evidence="5" id="KW-1185">Reference proteome</keyword>
<dbReference type="InterPro" id="IPR058976">
    <property type="entry name" value="CBM_1st_SusF"/>
</dbReference>
<evidence type="ECO:0000313" key="5">
    <source>
        <dbReference type="Proteomes" id="UP001319045"/>
    </source>
</evidence>
<dbReference type="Proteomes" id="UP001319045">
    <property type="component" value="Chromosome"/>
</dbReference>
<proteinExistence type="predicted"/>